<dbReference type="Proteomes" id="UP000267464">
    <property type="component" value="Unassembled WGS sequence"/>
</dbReference>
<reference evidence="3 4" key="1">
    <citation type="submission" date="2018-08" db="EMBL/GenBank/DDBJ databases">
        <authorList>
            <person name="Khan S.A."/>
            <person name="Jeon C.O."/>
            <person name="Chun B.H."/>
            <person name="Jeong S.E."/>
        </authorList>
    </citation>
    <scope>NUCLEOTIDE SEQUENCE [LARGE SCALE GENOMIC DNA]</scope>
    <source>
        <strain evidence="3 4">S-16</strain>
    </source>
</reference>
<reference evidence="3 4" key="2">
    <citation type="submission" date="2018-12" db="EMBL/GenBank/DDBJ databases">
        <title>Rhizobacter gummiphilus sp. nov., a rubber-degrading bacterium isolated from the soil of a botanical garden in Japan.</title>
        <authorList>
            <person name="Shunsuke S.S."/>
        </authorList>
    </citation>
    <scope>NUCLEOTIDE SEQUENCE [LARGE SCALE GENOMIC DNA]</scope>
    <source>
        <strain evidence="3 4">S-16</strain>
    </source>
</reference>
<organism evidence="3 4">
    <name type="scientific">Piscinibacter terrae</name>
    <dbReference type="NCBI Taxonomy" id="2496871"/>
    <lineage>
        <taxon>Bacteria</taxon>
        <taxon>Pseudomonadati</taxon>
        <taxon>Pseudomonadota</taxon>
        <taxon>Betaproteobacteria</taxon>
        <taxon>Burkholderiales</taxon>
        <taxon>Sphaerotilaceae</taxon>
        <taxon>Piscinibacter</taxon>
    </lineage>
</organism>
<name>A0A3N7IUN0_9BURK</name>
<keyword evidence="2" id="KW-1133">Transmembrane helix</keyword>
<sequence>MSALAPSPLLSRRTRWPVPVTLAVLMHLTAVVLLWSAWRATNDSQPAFAPMIVRWLTAPVVHEEDATRPPPAEPRRAEPPASFKARSTSQAATSRLASTTAPQPQAPADVSGTVPATTAPAGQPLNLDPDTIARAAKDVVHNPSLSRRSDDIVGKTEPPTKQEVLAARVAQSAKKDCLKGDYEGKNDGSYKPRLGGLFEIPFLVADAVTGKCRN</sequence>
<evidence type="ECO:0000256" key="1">
    <source>
        <dbReference type="SAM" id="MobiDB-lite"/>
    </source>
</evidence>
<protein>
    <submittedName>
        <fullName evidence="3">Uncharacterized protein</fullName>
    </submittedName>
</protein>
<accession>A0A3N7IUN0</accession>
<feature type="compositionally biased region" description="Polar residues" evidence="1">
    <location>
        <begin position="85"/>
        <end position="98"/>
    </location>
</feature>
<evidence type="ECO:0000313" key="4">
    <source>
        <dbReference type="Proteomes" id="UP000267464"/>
    </source>
</evidence>
<keyword evidence="2" id="KW-0812">Transmembrane</keyword>
<proteinExistence type="predicted"/>
<gene>
    <name evidence="3" type="ORF">DZC73_23255</name>
</gene>
<feature type="transmembrane region" description="Helical" evidence="2">
    <location>
        <begin position="20"/>
        <end position="38"/>
    </location>
</feature>
<feature type="compositionally biased region" description="Low complexity" evidence="1">
    <location>
        <begin position="99"/>
        <end position="108"/>
    </location>
</feature>
<keyword evidence="4" id="KW-1185">Reference proteome</keyword>
<feature type="compositionally biased region" description="Basic and acidic residues" evidence="1">
    <location>
        <begin position="64"/>
        <end position="78"/>
    </location>
</feature>
<dbReference type="AlphaFoldDB" id="A0A3N7IUN0"/>
<keyword evidence="2" id="KW-0472">Membrane</keyword>
<feature type="region of interest" description="Disordered" evidence="1">
    <location>
        <begin position="64"/>
        <end position="128"/>
    </location>
</feature>
<evidence type="ECO:0000313" key="3">
    <source>
        <dbReference type="EMBL" id="RQP22542.1"/>
    </source>
</evidence>
<dbReference type="RefSeq" id="WP_124542765.1">
    <property type="nucleotide sequence ID" value="NZ_QUSW01000007.1"/>
</dbReference>
<dbReference type="EMBL" id="QUSW01000007">
    <property type="protein sequence ID" value="RQP22542.1"/>
    <property type="molecule type" value="Genomic_DNA"/>
</dbReference>
<comment type="caution">
    <text evidence="3">The sequence shown here is derived from an EMBL/GenBank/DDBJ whole genome shotgun (WGS) entry which is preliminary data.</text>
</comment>
<evidence type="ECO:0000256" key="2">
    <source>
        <dbReference type="SAM" id="Phobius"/>
    </source>
</evidence>